<keyword evidence="3" id="KW-0645">Protease</keyword>
<dbReference type="Gene3D" id="3.10.450.350">
    <property type="match status" value="2"/>
</dbReference>
<dbReference type="GO" id="GO:0046872">
    <property type="term" value="F:metal ion binding"/>
    <property type="evidence" value="ECO:0007669"/>
    <property type="project" value="UniProtKB-KW"/>
</dbReference>
<keyword evidence="4" id="KW-0479">Metal-binding</keyword>
<dbReference type="InterPro" id="IPR011055">
    <property type="entry name" value="Dup_hybrid_motif"/>
</dbReference>
<dbReference type="EMBL" id="VTOW01000003">
    <property type="protein sequence ID" value="NKE72616.1"/>
    <property type="molecule type" value="Genomic_DNA"/>
</dbReference>
<name>A0A7X6DSJ4_9BACT</name>
<proteinExistence type="predicted"/>
<dbReference type="Pfam" id="PF19425">
    <property type="entry name" value="Csd3_N2"/>
    <property type="match status" value="1"/>
</dbReference>
<evidence type="ECO:0000256" key="7">
    <source>
        <dbReference type="ARBA" id="ARBA00023049"/>
    </source>
</evidence>
<organism evidence="9 10">
    <name type="scientific">Candidatus Manganitrophus noduliformans</name>
    <dbReference type="NCBI Taxonomy" id="2606439"/>
    <lineage>
        <taxon>Bacteria</taxon>
        <taxon>Pseudomonadati</taxon>
        <taxon>Nitrospirota</taxon>
        <taxon>Nitrospiria</taxon>
        <taxon>Candidatus Troglogloeales</taxon>
        <taxon>Candidatus Manganitrophaceae</taxon>
        <taxon>Candidatus Manganitrophus</taxon>
    </lineage>
</organism>
<dbReference type="InterPro" id="IPR018392">
    <property type="entry name" value="LysM"/>
</dbReference>
<dbReference type="InterPro" id="IPR045834">
    <property type="entry name" value="Csd3_N2"/>
</dbReference>
<dbReference type="SUPFAM" id="SSF51261">
    <property type="entry name" value="Duplicated hybrid motif"/>
    <property type="match status" value="1"/>
</dbReference>
<dbReference type="PANTHER" id="PTHR21666">
    <property type="entry name" value="PEPTIDASE-RELATED"/>
    <property type="match status" value="1"/>
</dbReference>
<evidence type="ECO:0000313" key="9">
    <source>
        <dbReference type="EMBL" id="NKE72616.1"/>
    </source>
</evidence>
<evidence type="ECO:0000256" key="4">
    <source>
        <dbReference type="ARBA" id="ARBA00022723"/>
    </source>
</evidence>
<gene>
    <name evidence="9" type="ORF">MNODULE_17835</name>
</gene>
<dbReference type="PANTHER" id="PTHR21666:SF288">
    <property type="entry name" value="CELL DIVISION PROTEIN YTFB"/>
    <property type="match status" value="1"/>
</dbReference>
<dbReference type="InterPro" id="IPR050570">
    <property type="entry name" value="Cell_wall_metabolism_enzyme"/>
</dbReference>
<dbReference type="RefSeq" id="WP_168062436.1">
    <property type="nucleotide sequence ID" value="NZ_VTOW01000003.1"/>
</dbReference>
<dbReference type="Pfam" id="PF01551">
    <property type="entry name" value="Peptidase_M23"/>
    <property type="match status" value="1"/>
</dbReference>
<evidence type="ECO:0000256" key="5">
    <source>
        <dbReference type="ARBA" id="ARBA00022801"/>
    </source>
</evidence>
<keyword evidence="5" id="KW-0378">Hydrolase</keyword>
<comment type="subcellular location">
    <subcellularLocation>
        <location evidence="2">Cell envelope</location>
    </subcellularLocation>
</comment>
<dbReference type="GO" id="GO:0006508">
    <property type="term" value="P:proteolysis"/>
    <property type="evidence" value="ECO:0007669"/>
    <property type="project" value="UniProtKB-KW"/>
</dbReference>
<keyword evidence="7" id="KW-0482">Metalloprotease</keyword>
<dbReference type="PROSITE" id="PS51782">
    <property type="entry name" value="LYSM"/>
    <property type="match status" value="1"/>
</dbReference>
<evidence type="ECO:0000256" key="1">
    <source>
        <dbReference type="ARBA" id="ARBA00001947"/>
    </source>
</evidence>
<dbReference type="Proteomes" id="UP000534783">
    <property type="component" value="Unassembled WGS sequence"/>
</dbReference>
<comment type="caution">
    <text evidence="9">The sequence shown here is derived from an EMBL/GenBank/DDBJ whole genome shotgun (WGS) entry which is preliminary data.</text>
</comment>
<evidence type="ECO:0000256" key="2">
    <source>
        <dbReference type="ARBA" id="ARBA00004196"/>
    </source>
</evidence>
<dbReference type="CDD" id="cd12797">
    <property type="entry name" value="M23_peptidase"/>
    <property type="match status" value="1"/>
</dbReference>
<protein>
    <submittedName>
        <fullName evidence="9">Peptidoglycan DD-metalloendopeptidase family protein</fullName>
    </submittedName>
</protein>
<evidence type="ECO:0000256" key="6">
    <source>
        <dbReference type="ARBA" id="ARBA00022833"/>
    </source>
</evidence>
<keyword evidence="10" id="KW-1185">Reference proteome</keyword>
<sequence>MRKVGFGLTLFFLSLYLVSHWLPEEDSPEGETGSVNEESAEGSSSEIAPDILSALAPESPEEIVKEIVKEHTFKSGDSLFAVLSVLGISDAEIFDIMKAAKKVYDLRKIIPGQKIIVFLEEAPQAVGKMLYQIDPFRSLKVERSENGFHVVEEKTPLERDLVSHNGVISDTLYESARRSGVPAEVILDLSDIFAWDVDFSTEIQSGDHFRVVYEVFKNEEKILRTGRVLAAELINQGSAYRAYHFSNDDGKGDYYDGNGRSLKKAFLKSPLRYRYISSGFTTKRFHPVLKVNRPHLGVDYAAPRGTPVMAASNGTVKFVGWNGGHGKTVIIQHRNGYSTLYGHLSSYGKGMRKGKKVEQGEMIGRVGSTGLSTGPHLHYTLMRHGKPINPKNADVVRGEPLPKAWEAPFKETVEEMNRHLDSGSPGNGRI</sequence>
<dbReference type="GO" id="GO:0004222">
    <property type="term" value="F:metalloendopeptidase activity"/>
    <property type="evidence" value="ECO:0007669"/>
    <property type="project" value="TreeGrafter"/>
</dbReference>
<dbReference type="Gene3D" id="2.70.70.10">
    <property type="entry name" value="Glucose Permease (Domain IIA)"/>
    <property type="match status" value="1"/>
</dbReference>
<evidence type="ECO:0000256" key="3">
    <source>
        <dbReference type="ARBA" id="ARBA00022670"/>
    </source>
</evidence>
<dbReference type="InterPro" id="IPR016047">
    <property type="entry name" value="M23ase_b-sheet_dom"/>
</dbReference>
<dbReference type="AlphaFoldDB" id="A0A7X6DSJ4"/>
<reference evidence="9 10" key="1">
    <citation type="journal article" date="2020" name="Nature">
        <title>Bacterial chemolithoautotrophy via manganese oxidation.</title>
        <authorList>
            <person name="Yu H."/>
            <person name="Leadbetter J.R."/>
        </authorList>
    </citation>
    <scope>NUCLEOTIDE SEQUENCE [LARGE SCALE GENOMIC DNA]</scope>
    <source>
        <strain evidence="9 10">Mn-1</strain>
    </source>
</reference>
<dbReference type="GO" id="GO:0030313">
    <property type="term" value="C:cell envelope"/>
    <property type="evidence" value="ECO:0007669"/>
    <property type="project" value="UniProtKB-SubCell"/>
</dbReference>
<evidence type="ECO:0000313" key="10">
    <source>
        <dbReference type="Proteomes" id="UP000534783"/>
    </source>
</evidence>
<feature type="domain" description="LysM" evidence="8">
    <location>
        <begin position="69"/>
        <end position="117"/>
    </location>
</feature>
<comment type="cofactor">
    <cofactor evidence="1">
        <name>Zn(2+)</name>
        <dbReference type="ChEBI" id="CHEBI:29105"/>
    </cofactor>
</comment>
<keyword evidence="6" id="KW-0862">Zinc</keyword>
<evidence type="ECO:0000259" key="8">
    <source>
        <dbReference type="PROSITE" id="PS51782"/>
    </source>
</evidence>
<accession>A0A7X6DSJ4</accession>